<comment type="caution">
    <text evidence="1">The sequence shown here is derived from an EMBL/GenBank/DDBJ whole genome shotgun (WGS) entry which is preliminary data.</text>
</comment>
<dbReference type="Gene3D" id="3.40.720.10">
    <property type="entry name" value="Alkaline Phosphatase, subunit A"/>
    <property type="match status" value="1"/>
</dbReference>
<protein>
    <submittedName>
        <fullName evidence="1">Uncharacterized protein</fullName>
    </submittedName>
</protein>
<evidence type="ECO:0000313" key="1">
    <source>
        <dbReference type="EMBL" id="MFC5177203.1"/>
    </source>
</evidence>
<dbReference type="InterPro" id="IPR017850">
    <property type="entry name" value="Alkaline_phosphatase_core_sf"/>
</dbReference>
<sequence>MPRRVILFELNEVPWEILDDFVASDPRSGLARVLRRSQCFTTIAADRGHLSPWTTWPTLHRGVNDEKHMIAAFGQSRKRADRRFPPLWTLLHEAGVSVGVCGNLHTYPPPEDLSSYAFWLPDAFASEPVAHPPELVDFQRFNLAMSRESARNVDRRIAKSDALRVLGHSRRLGLRPSTYAAVAGQLLAEQRSSSRSNRRRTIQAVLQFDVFERQLARSRAQFATFFTNNVASAMHRYWAAHRPGDYEQLGLGQDWVETFSGEVMWATGQAARMIERLAARVDDDPDAQLWIAASMGQRATMAEKLETQLYLTEPDRFVEALGLPGPAAWQRRPAMLPQFNLVVEDEYVDTFRDALRTVEVGGAPLVFKRSAGGFFSLDFGQPNLHDRADAVRIAGAPRPLAAVGIEAVEIEDRSGTTAYHVPEGVLAVYDPRRPAPESDDRPEVSVLEVAPAILEVFGVTPPPHMVRPDVLAGLLPA</sequence>
<dbReference type="Proteomes" id="UP001596087">
    <property type="component" value="Unassembled WGS sequence"/>
</dbReference>
<keyword evidence="2" id="KW-1185">Reference proteome</keyword>
<dbReference type="RefSeq" id="WP_378590009.1">
    <property type="nucleotide sequence ID" value="NZ_JBHSKD010000009.1"/>
</dbReference>
<accession>A0ABW0BJL4</accession>
<dbReference type="EMBL" id="JBHSKD010000009">
    <property type="protein sequence ID" value="MFC5177203.1"/>
    <property type="molecule type" value="Genomic_DNA"/>
</dbReference>
<evidence type="ECO:0000313" key="2">
    <source>
        <dbReference type="Proteomes" id="UP001596087"/>
    </source>
</evidence>
<proteinExistence type="predicted"/>
<name>A0ABW0BJL4_9ACTN</name>
<organism evidence="1 2">
    <name type="scientific">Nocardioides taihuensis</name>
    <dbReference type="NCBI Taxonomy" id="1835606"/>
    <lineage>
        <taxon>Bacteria</taxon>
        <taxon>Bacillati</taxon>
        <taxon>Actinomycetota</taxon>
        <taxon>Actinomycetes</taxon>
        <taxon>Propionibacteriales</taxon>
        <taxon>Nocardioidaceae</taxon>
        <taxon>Nocardioides</taxon>
    </lineage>
</organism>
<reference evidence="2" key="1">
    <citation type="journal article" date="2019" name="Int. J. Syst. Evol. Microbiol.">
        <title>The Global Catalogue of Microorganisms (GCM) 10K type strain sequencing project: providing services to taxonomists for standard genome sequencing and annotation.</title>
        <authorList>
            <consortium name="The Broad Institute Genomics Platform"/>
            <consortium name="The Broad Institute Genome Sequencing Center for Infectious Disease"/>
            <person name="Wu L."/>
            <person name="Ma J."/>
        </authorList>
    </citation>
    <scope>NUCLEOTIDE SEQUENCE [LARGE SCALE GENOMIC DNA]</scope>
    <source>
        <strain evidence="2">DFY41</strain>
    </source>
</reference>
<gene>
    <name evidence="1" type="ORF">ACFPGP_11000</name>
</gene>